<organism evidence="1 2">
    <name type="scientific">Naganishia friedmannii</name>
    <dbReference type="NCBI Taxonomy" id="89922"/>
    <lineage>
        <taxon>Eukaryota</taxon>
        <taxon>Fungi</taxon>
        <taxon>Dikarya</taxon>
        <taxon>Basidiomycota</taxon>
        <taxon>Agaricomycotina</taxon>
        <taxon>Tremellomycetes</taxon>
        <taxon>Filobasidiales</taxon>
        <taxon>Filobasidiaceae</taxon>
        <taxon>Naganishia</taxon>
    </lineage>
</organism>
<comment type="caution">
    <text evidence="1">The sequence shown here is derived from an EMBL/GenBank/DDBJ whole genome shotgun (WGS) entry which is preliminary data.</text>
</comment>
<sequence length="970" mass="107647">MVSIMREEDAYMILDKGPLRIADLHMTLCARTLNDTEQKGIAVHDLSQDSAMQQSPIWDQLADHPIKFYAGAPMVVHLPDSPPAVIGTLCVLDEKPRPDFAEESIEILAQLASMLVESICAEQSEVYAQKAARMHAVTCDFMQQAIMPDPASDRRPSNGKAYTRSPTDKPTGRYRQGKAEDSVEVEVNSVLLEPEDDDETEDNINDSMYAVTNLLHPCPANADRTGAFRQAILSICDILDDSAVALLDTSSYRIFLRQSGSDTNDHVLEHLTENIGSKGFLDNDMGSRLSRLDAGLKDISDEDIVVKKIERSEEERTMKPSEVIAFRLADVAFESPFQLDASGSSEFADAICDILGKVLKSSPLWLSRKDRDPQSVAIFKRVAPQAECVLVNPLWSPDGSPLKLLLIAWRNDCQRKHDVQSFTSSIMTGLAAALTLQKARRMEQAQLAFGNVQAHELRTPIHQIQNMTSVLKSSLAENSAMQKLEMKEGLEDIENASIQLEAVMRNILSYFELESDFSPAQVRWEAFAIEQQAPRTLEQTLNDVLLSLVTRDTKQRENNARRTPDIEVILEIVPPFLGDTLQEDIAGNFARSIGNIVQNALAYIEDAEGYVLIVVDDIPSLLPPQGFCDISTTRNVSMKIMDSGTGMDEDYLKYHYFRPLKKSNELRAGSGLSVHVARRLLKTLGGSIAVSSQAGKGTTVHIEVPLTRRHSPAAITAEQNSPNPAVADIQILEVGIPRNVHLLGFFEDSSTKGIRCAGEVLIRSIERLGCKGVQKLEDADFVFFNVGKRNPAQVHKALMSYGARQVIFLFKDEQSRLDFDTSGFDYDIICLHRPLLPSTLRSLLFQAEETHQKAGVKPPRDFKATEEVGGTVAAAAMMKDEQETAGTALPAVTTSPDGRRVLNPQDTLEPNKIPVIVVEDNRINRKILVQYLKKMAGDGRLPSQPKFQKFREDYCPQKVTDYRGDSIERG</sequence>
<protein>
    <submittedName>
        <fullName evidence="1">Uncharacterized protein</fullName>
    </submittedName>
</protein>
<dbReference type="EMBL" id="JASBWT010000002">
    <property type="protein sequence ID" value="KAJ9107616.1"/>
    <property type="molecule type" value="Genomic_DNA"/>
</dbReference>
<evidence type="ECO:0000313" key="1">
    <source>
        <dbReference type="EMBL" id="KAJ9107616.1"/>
    </source>
</evidence>
<accession>A0ACC2W885</accession>
<reference evidence="1" key="1">
    <citation type="submission" date="2023-04" db="EMBL/GenBank/DDBJ databases">
        <title>Draft Genome sequencing of Naganishia species isolated from polar environments using Oxford Nanopore Technology.</title>
        <authorList>
            <person name="Leo P."/>
            <person name="Venkateswaran K."/>
        </authorList>
    </citation>
    <scope>NUCLEOTIDE SEQUENCE</scope>
    <source>
        <strain evidence="1">MNA-CCFEE 5423</strain>
    </source>
</reference>
<gene>
    <name evidence="1" type="ORF">QFC21_001075</name>
</gene>
<evidence type="ECO:0000313" key="2">
    <source>
        <dbReference type="Proteomes" id="UP001227268"/>
    </source>
</evidence>
<dbReference type="Proteomes" id="UP001227268">
    <property type="component" value="Unassembled WGS sequence"/>
</dbReference>
<keyword evidence="2" id="KW-1185">Reference proteome</keyword>
<name>A0ACC2W885_9TREE</name>
<proteinExistence type="predicted"/>